<organism evidence="3 4">
    <name type="scientific">Phytohabitans aurantiacus</name>
    <dbReference type="NCBI Taxonomy" id="3016789"/>
    <lineage>
        <taxon>Bacteria</taxon>
        <taxon>Bacillati</taxon>
        <taxon>Actinomycetota</taxon>
        <taxon>Actinomycetes</taxon>
        <taxon>Micromonosporales</taxon>
        <taxon>Micromonosporaceae</taxon>
    </lineage>
</organism>
<dbReference type="SFLD" id="SFLDS00005">
    <property type="entry name" value="Isoprenoid_Synthase_Type_I"/>
    <property type="match status" value="1"/>
</dbReference>
<evidence type="ECO:0000256" key="2">
    <source>
        <dbReference type="RuleBase" id="RU366034"/>
    </source>
</evidence>
<accession>A0ABQ5QKV4</accession>
<dbReference type="Proteomes" id="UP001144280">
    <property type="component" value="Unassembled WGS sequence"/>
</dbReference>
<proteinExistence type="inferred from homology"/>
<sequence length="301" mass="33106">MMPTICFTLDCPINPTMSVYADEVQDWVGEWTRRHGLPAELADRLAEGGIARYAGRLYPDATPDDLKIVAALFTWFFLADDECDRASVPEPDRVRALVNGALDLLETGSGAVDGPLGSMLADAWQEPRRRMPARWRARFVSAVEHHLRGVVVEARNKASGYRPGIAEYIRLRRATSAAYVAHALVDFAAGVSVPEGVWRHPAVRAYSAVGNDLLSWFNDLLSLDRDAATSGGHNLVLAVATEAGVPLEVAAERVRDLWQETMSRLPGLRPALGGPADRYIDGVDWAIRGTIDWSLESARYR</sequence>
<dbReference type="PANTHER" id="PTHR35201:SF4">
    <property type="entry name" value="BETA-PINACENE SYNTHASE-RELATED"/>
    <property type="match status" value="1"/>
</dbReference>
<comment type="similarity">
    <text evidence="2">Belongs to the terpene synthase family.</text>
</comment>
<keyword evidence="2" id="KW-0460">Magnesium</keyword>
<evidence type="ECO:0000313" key="4">
    <source>
        <dbReference type="Proteomes" id="UP001144280"/>
    </source>
</evidence>
<evidence type="ECO:0000256" key="1">
    <source>
        <dbReference type="ARBA" id="ARBA00023239"/>
    </source>
</evidence>
<dbReference type="InterPro" id="IPR008949">
    <property type="entry name" value="Isoprenoid_synthase_dom_sf"/>
</dbReference>
<evidence type="ECO:0000313" key="3">
    <source>
        <dbReference type="EMBL" id="GLH94820.1"/>
    </source>
</evidence>
<comment type="cofactor">
    <cofactor evidence="2">
        <name>Mg(2+)</name>
        <dbReference type="ChEBI" id="CHEBI:18420"/>
    </cofactor>
</comment>
<dbReference type="InterPro" id="IPR034686">
    <property type="entry name" value="Terpene_cyclase-like_2"/>
</dbReference>
<dbReference type="EMBL" id="BSDI01000001">
    <property type="protein sequence ID" value="GLH94820.1"/>
    <property type="molecule type" value="Genomic_DNA"/>
</dbReference>
<comment type="caution">
    <text evidence="3">The sequence shown here is derived from an EMBL/GenBank/DDBJ whole genome shotgun (WGS) entry which is preliminary data.</text>
</comment>
<dbReference type="SUPFAM" id="SSF48576">
    <property type="entry name" value="Terpenoid synthases"/>
    <property type="match status" value="1"/>
</dbReference>
<gene>
    <name evidence="3" type="ORF">Pa4123_00920</name>
</gene>
<dbReference type="Pfam" id="PF19086">
    <property type="entry name" value="Terpene_syn_C_2"/>
    <property type="match status" value="1"/>
</dbReference>
<keyword evidence="1 2" id="KW-0456">Lyase</keyword>
<reference evidence="3" key="1">
    <citation type="submission" date="2022-12" db="EMBL/GenBank/DDBJ databases">
        <title>New Phytohabitans aurantiacus sp. RD004123 nov., an actinomycete isolated from soil.</title>
        <authorList>
            <person name="Triningsih D.W."/>
            <person name="Harunari E."/>
            <person name="Igarashi Y."/>
        </authorList>
    </citation>
    <scope>NUCLEOTIDE SEQUENCE</scope>
    <source>
        <strain evidence="3">RD004123</strain>
    </source>
</reference>
<dbReference type="SFLD" id="SFLDG01020">
    <property type="entry name" value="Terpene_Cyclase_Like_2"/>
    <property type="match status" value="1"/>
</dbReference>
<keyword evidence="4" id="KW-1185">Reference proteome</keyword>
<protein>
    <recommendedName>
        <fullName evidence="2">Terpene synthase</fullName>
        <ecNumber evidence="2">4.2.3.-</ecNumber>
    </recommendedName>
</protein>
<dbReference type="Gene3D" id="1.10.600.10">
    <property type="entry name" value="Farnesyl Diphosphate Synthase"/>
    <property type="match status" value="1"/>
</dbReference>
<dbReference type="EC" id="4.2.3.-" evidence="2"/>
<dbReference type="PANTHER" id="PTHR35201">
    <property type="entry name" value="TERPENE SYNTHASE"/>
    <property type="match status" value="1"/>
</dbReference>
<keyword evidence="2" id="KW-0479">Metal-binding</keyword>
<name>A0ABQ5QKV4_9ACTN</name>